<organism evidence="6 7">
    <name type="scientific">Diploptera punctata</name>
    <name type="common">Pacific beetle cockroach</name>
    <dbReference type="NCBI Taxonomy" id="6984"/>
    <lineage>
        <taxon>Eukaryota</taxon>
        <taxon>Metazoa</taxon>
        <taxon>Ecdysozoa</taxon>
        <taxon>Arthropoda</taxon>
        <taxon>Hexapoda</taxon>
        <taxon>Insecta</taxon>
        <taxon>Pterygota</taxon>
        <taxon>Neoptera</taxon>
        <taxon>Polyneoptera</taxon>
        <taxon>Dictyoptera</taxon>
        <taxon>Blattodea</taxon>
        <taxon>Blaberoidea</taxon>
        <taxon>Blaberidae</taxon>
        <taxon>Diplopterinae</taxon>
        <taxon>Diploptera</taxon>
    </lineage>
</organism>
<dbReference type="Gene3D" id="3.40.50.300">
    <property type="entry name" value="P-loop containing nucleotide triphosphate hydrolases"/>
    <property type="match status" value="1"/>
</dbReference>
<dbReference type="InterPro" id="IPR002110">
    <property type="entry name" value="Ankyrin_rpt"/>
</dbReference>
<feature type="region of interest" description="Disordered" evidence="4">
    <location>
        <begin position="1100"/>
        <end position="1119"/>
    </location>
</feature>
<evidence type="ECO:0000256" key="1">
    <source>
        <dbReference type="ARBA" id="ARBA00022737"/>
    </source>
</evidence>
<proteinExistence type="predicted"/>
<feature type="repeat" description="ANK" evidence="3">
    <location>
        <begin position="1399"/>
        <end position="1431"/>
    </location>
</feature>
<evidence type="ECO:0000313" key="6">
    <source>
        <dbReference type="EMBL" id="KAJ9598100.1"/>
    </source>
</evidence>
<accession>A0AAD8AFH4</accession>
<dbReference type="Pfam" id="PF12796">
    <property type="entry name" value="Ank_2"/>
    <property type="match status" value="8"/>
</dbReference>
<feature type="repeat" description="ANK" evidence="3">
    <location>
        <begin position="1165"/>
        <end position="1197"/>
    </location>
</feature>
<feature type="repeat" description="ANK" evidence="3">
    <location>
        <begin position="1332"/>
        <end position="1364"/>
    </location>
</feature>
<keyword evidence="1" id="KW-0677">Repeat</keyword>
<name>A0AAD8AFH4_DIPPU</name>
<dbReference type="SMART" id="SM00382">
    <property type="entry name" value="AAA"/>
    <property type="match status" value="1"/>
</dbReference>
<comment type="caution">
    <text evidence="6">The sequence shown here is derived from an EMBL/GenBank/DDBJ whole genome shotgun (WGS) entry which is preliminary data.</text>
</comment>
<keyword evidence="7" id="KW-1185">Reference proteome</keyword>
<reference evidence="6" key="2">
    <citation type="submission" date="2023-05" db="EMBL/GenBank/DDBJ databases">
        <authorList>
            <person name="Fouks B."/>
        </authorList>
    </citation>
    <scope>NUCLEOTIDE SEQUENCE</scope>
    <source>
        <strain evidence="6">Stay&amp;Tobe</strain>
        <tissue evidence="6">Testes</tissue>
    </source>
</reference>
<dbReference type="Gene3D" id="1.25.40.20">
    <property type="entry name" value="Ankyrin repeat-containing domain"/>
    <property type="match status" value="5"/>
</dbReference>
<feature type="repeat" description="ANK" evidence="3">
    <location>
        <begin position="1600"/>
        <end position="1632"/>
    </location>
</feature>
<evidence type="ECO:0000256" key="2">
    <source>
        <dbReference type="ARBA" id="ARBA00023043"/>
    </source>
</evidence>
<feature type="repeat" description="ANK" evidence="3">
    <location>
        <begin position="1466"/>
        <end position="1498"/>
    </location>
</feature>
<dbReference type="InterPro" id="IPR051165">
    <property type="entry name" value="Multifunctional_ANK_Repeat"/>
</dbReference>
<dbReference type="InterPro" id="IPR036770">
    <property type="entry name" value="Ankyrin_rpt-contain_sf"/>
</dbReference>
<dbReference type="InterPro" id="IPR027417">
    <property type="entry name" value="P-loop_NTPase"/>
</dbReference>
<evidence type="ECO:0000256" key="4">
    <source>
        <dbReference type="SAM" id="MobiDB-lite"/>
    </source>
</evidence>
<feature type="repeat" description="ANK" evidence="3">
    <location>
        <begin position="1265"/>
        <end position="1297"/>
    </location>
</feature>
<feature type="repeat" description="ANK" evidence="3">
    <location>
        <begin position="959"/>
        <end position="998"/>
    </location>
</feature>
<dbReference type="PROSITE" id="PS50297">
    <property type="entry name" value="ANK_REP_REGION"/>
    <property type="match status" value="15"/>
</dbReference>
<gene>
    <name evidence="6" type="ORF">L9F63_026796</name>
</gene>
<feature type="repeat" description="ANK" evidence="3">
    <location>
        <begin position="1694"/>
        <end position="1726"/>
    </location>
</feature>
<feature type="repeat" description="ANK" evidence="3">
    <location>
        <begin position="1566"/>
        <end position="1598"/>
    </location>
</feature>
<feature type="repeat" description="ANK" evidence="3">
    <location>
        <begin position="1432"/>
        <end position="1464"/>
    </location>
</feature>
<dbReference type="Pfam" id="PF00023">
    <property type="entry name" value="Ank"/>
    <property type="match status" value="1"/>
</dbReference>
<dbReference type="PANTHER" id="PTHR24123:SF33">
    <property type="entry name" value="PROTEIN HOS4"/>
    <property type="match status" value="1"/>
</dbReference>
<dbReference type="PRINTS" id="PR01415">
    <property type="entry name" value="ANKYRIN"/>
</dbReference>
<dbReference type="SUPFAM" id="SSF52540">
    <property type="entry name" value="P-loop containing nucleoside triphosphate hydrolases"/>
    <property type="match status" value="1"/>
</dbReference>
<dbReference type="PANTHER" id="PTHR24123">
    <property type="entry name" value="ANKYRIN REPEAT-CONTAINING"/>
    <property type="match status" value="1"/>
</dbReference>
<keyword evidence="2 3" id="KW-0040">ANK repeat</keyword>
<feature type="domain" description="AAA+ ATPase" evidence="5">
    <location>
        <begin position="561"/>
        <end position="707"/>
    </location>
</feature>
<evidence type="ECO:0000259" key="5">
    <source>
        <dbReference type="SMART" id="SM00382"/>
    </source>
</evidence>
<feature type="repeat" description="ANK" evidence="3">
    <location>
        <begin position="1533"/>
        <end position="1565"/>
    </location>
</feature>
<evidence type="ECO:0000313" key="7">
    <source>
        <dbReference type="Proteomes" id="UP001233999"/>
    </source>
</evidence>
<dbReference type="InterPro" id="IPR003593">
    <property type="entry name" value="AAA+_ATPase"/>
</dbReference>
<dbReference type="PROSITE" id="PS50088">
    <property type="entry name" value="ANK_REPEAT"/>
    <property type="match status" value="18"/>
</dbReference>
<dbReference type="EMBL" id="JASPKZ010001339">
    <property type="protein sequence ID" value="KAJ9598100.1"/>
    <property type="molecule type" value="Genomic_DNA"/>
</dbReference>
<feature type="repeat" description="ANK" evidence="3">
    <location>
        <begin position="1760"/>
        <end position="1792"/>
    </location>
</feature>
<feature type="repeat" description="ANK" evidence="3">
    <location>
        <begin position="1793"/>
        <end position="1825"/>
    </location>
</feature>
<reference evidence="6" key="1">
    <citation type="journal article" date="2023" name="IScience">
        <title>Live-bearing cockroach genome reveals convergent evolutionary mechanisms linked to viviparity in insects and beyond.</title>
        <authorList>
            <person name="Fouks B."/>
            <person name="Harrison M.C."/>
            <person name="Mikhailova A.A."/>
            <person name="Marchal E."/>
            <person name="English S."/>
            <person name="Carruthers M."/>
            <person name="Jennings E.C."/>
            <person name="Chiamaka E.L."/>
            <person name="Frigard R.A."/>
            <person name="Pippel M."/>
            <person name="Attardo G.M."/>
            <person name="Benoit J.B."/>
            <person name="Bornberg-Bauer E."/>
            <person name="Tobe S.S."/>
        </authorList>
    </citation>
    <scope>NUCLEOTIDE SEQUENCE</scope>
    <source>
        <strain evidence="6">Stay&amp;Tobe</strain>
    </source>
</reference>
<feature type="repeat" description="ANK" evidence="3">
    <location>
        <begin position="1199"/>
        <end position="1231"/>
    </location>
</feature>
<dbReference type="SUPFAM" id="SSF48403">
    <property type="entry name" value="Ankyrin repeat"/>
    <property type="match status" value="3"/>
</dbReference>
<protein>
    <recommendedName>
        <fullName evidence="5">AAA+ ATPase domain-containing protein</fullName>
    </recommendedName>
</protein>
<feature type="repeat" description="ANK" evidence="3">
    <location>
        <begin position="1499"/>
        <end position="1531"/>
    </location>
</feature>
<evidence type="ECO:0000256" key="3">
    <source>
        <dbReference type="PROSITE-ProRule" id="PRU00023"/>
    </source>
</evidence>
<feature type="region of interest" description="Disordered" evidence="4">
    <location>
        <begin position="1048"/>
        <end position="1070"/>
    </location>
</feature>
<dbReference type="Proteomes" id="UP001233999">
    <property type="component" value="Unassembled WGS sequence"/>
</dbReference>
<feature type="repeat" description="ANK" evidence="3">
    <location>
        <begin position="1298"/>
        <end position="1326"/>
    </location>
</feature>
<dbReference type="SMART" id="SM00248">
    <property type="entry name" value="ANK"/>
    <property type="match status" value="22"/>
</dbReference>
<sequence length="1852" mass="208491">MKAAGDFDDVVLTLGNRTVFLQLKHKGKNDIVLKLSHLTMNKNFKLSKYLDSYLDIKKYWQENNDLQHCGNFEDAIFVIYTNAAVSKDLTNTVDSLDVLNIINTGDTYVSLTRLFENLPKYKTILAKAIESENVADVPELWDVAHQFFSKKSTTLPSKKQLQETLEQIECLGDDLTQYQSFISQLYLCTGQKAEKDLDQLIRHEIQNVCGTDSVLQEFMEKMIDWWRYSNSYLTVKTEFFQDIIQKIAVNVIKKPTLKVQFSQNECHTVRQISQGNRKIFLNTKCMSLSCAKVLQSFQTDLLIEVNTLQNHLKEVLAVLEIGMYDVLVLEGEIKDPNIMQRLASIPNSKSIIIISSSIYTKFYHDYGFVSVMDTFTLSQLDSVSQHEILEHEIIFQGFPVKLNSLVDTFSLESVITADLVVQLFDKLQIGNKLDDLDLCYIPRTFLKKVYISDKIFSEQHITLAITGESDIRLEELMPSGEKFLRFDKNRFAELKNCKYFIIEDEADFTSLCELKDNIYWIHGCAGEILYKKSKGDIAPIIKHLQHKCVRYVGAEEVLNLTHQVVLVIAEPGMGKTTEMRNIAHILKQKDPSTWIIIVDLNHYTSLLSQNQISSVEFLEEVAKLNTDFQKYLFQYQFNYKGNFVILLDGFDEISPKYSKIVFDLLTEFSASKVKKIFITSRPVMKQDLEDRLATLAFSFDTFTVRDQTNFLMRYWNQFSINSPQLPKFISALLQLVGTWLNDKFKKFTGIPLQTRLLAEVFQDEALYFCETGIIRLPKSLDVLQLYDKFIDKKWDVYCKKLNIDMNIAMLLELIEFQKMQFLKCHMVCALFSYLDDNYFNKLHNIEDILKENQDFVNRFNHGEEKTGIVNQIVDGKAVFVHRTFAEYFVAMWFSKHFNLEIKCIGKFYLNKNFEIIRIMLDRMVAQETKLHISVLNKDLTKLRKLLSSKDVDVNEKDKGGRSALHMAVINYLSTRDKINDLIIETLLELGGDVNCEDKVLCWRPLRLAEELGVWFAVEKLLEKKADSKDLILIKDDVEKQVHNSLQGTSTQGFVLPDNSSSENTEANTQGFVLPDNSISPNTGANTQGFVLPDNSISENTGASEQGFIPSDKSNSESETNLHNHISPFLQNVMYTALSEGYVNLLEYILKCGVRIQHDFTHKYGYKTTMLHIAIEHKQLEMVRFLLEQGADVEMCGGWYKRTPLMWATEWGHVKISECIIEHGASVNATTENGYTALSLAVCGGKHEVGKILLEKGADIELSDKYNKTPLMRAAERGHIKAVELLIKHGANINAKVHSGFTALSLAASGGYSEVVKLLLKEGADIELCVGEFNRTPLMQAAISGYANVVEILIHHGASINTTDKNGFSTLQLAISNRKHESVEVLLQNGADVEACSDENCRPPLIMASMLGSNKTVQLLLDYNASINAIDDVGYTAVSLASSEGKTDVVETLLKRGANTEIRTHLNKRTSLILAAIRGRGPVMELLIKHGVPINETDKNNDTALTFAAYLGLTNVVELLLERGADTEVAGGQNNRTPLIHAAACGYIKILELLLKFNASVNARDENGETSISLAASEGKSNVVELLLQSKADIEIPGGEYKRTPLIQAAVRGHFEMVELLIEHGASINACDSHGNTALTLAARECKIQIVELLLKHISDSANDITTVIWRAGFGNMDAVHDLIQNKMINSQDEHGYTALSVAARVGKLEVLQLLLENKADVEISDMYNVTPLIQAVICGKVDIVEVLINHRACINVKGFDGQSPLLLAVCEGKTEILQMLLKNGGDIETCDELGTTLLMQAVINDQQAAAEVLIKHGACINARDKFGITPLTMDLIRGKKMRMLLLQYGAST</sequence>
<feature type="repeat" description="ANK" evidence="3">
    <location>
        <begin position="1365"/>
        <end position="1397"/>
    </location>
</feature>
<feature type="repeat" description="ANK" evidence="3">
    <location>
        <begin position="1232"/>
        <end position="1264"/>
    </location>
</feature>